<sequence length="357" mass="40069">MSASVPRTIGDTAVKVFKDSAKSLRLLKKVDPRERYVLLFPSSDSAYVGMGFKLLNVPPAEKVFEHASDILKKNLIKLCLSGPKSELLNSMENRHLATFVTSHATLAKLEHERPRTIPLCKAAGGFGVGFVNSLVFGESMSFENALDLVQKQGQAMDRAAEVVPSARVKIRLLPATSKKRICLAAKEHCLSLGIPEEIGICSIAQQKHAHIVEIAGHEEAIKYLETEGERIFKFRWIRRILKTPQAFHSALMKPASDFLSVYLNQRIQEDPSYLREPQTCSVYSSTAGYRLRNVEHIKKDLVQYPCRSILTEQLIHCLFARPKTLAQPNIIVLWDKSLKECLLPVNRRAHEAAELFA</sequence>
<name>A0A6G1SQ82_9ACAR</name>
<proteinExistence type="predicted"/>
<protein>
    <submittedName>
        <fullName evidence="1">Putative malonyl-CoA-acyl carrier protein transacylase, mitochondrial</fullName>
    </submittedName>
</protein>
<dbReference type="PANTHER" id="PTHR47170">
    <property type="entry name" value="MALONYL-COA ACP TRANSACYLASE, ACP-BINDING"/>
    <property type="match status" value="1"/>
</dbReference>
<dbReference type="InterPro" id="IPR016035">
    <property type="entry name" value="Acyl_Trfase/lysoPLipase"/>
</dbReference>
<gene>
    <name evidence="1" type="primary">beg_1</name>
    <name evidence="1" type="ORF">g.21102</name>
</gene>
<reference evidence="1" key="1">
    <citation type="submission" date="2018-10" db="EMBL/GenBank/DDBJ databases">
        <title>Transcriptome assembly of Aceria tosichella (Wheat curl mite) Type 2.</title>
        <authorList>
            <person name="Scully E.D."/>
            <person name="Geib S.M."/>
            <person name="Palmer N.A."/>
            <person name="Gupta A.K."/>
            <person name="Sarath G."/>
            <person name="Tatineni S."/>
        </authorList>
    </citation>
    <scope>NUCLEOTIDE SEQUENCE</scope>
    <source>
        <strain evidence="1">LincolnNE</strain>
    </source>
</reference>
<dbReference type="GO" id="GO:0016740">
    <property type="term" value="F:transferase activity"/>
    <property type="evidence" value="ECO:0007669"/>
    <property type="project" value="InterPro"/>
</dbReference>
<dbReference type="PANTHER" id="PTHR47170:SF2">
    <property type="entry name" value="MALONYL-COA:ACP TRANSACYLASE (MAT) DOMAIN-CONTAINING PROTEIN"/>
    <property type="match status" value="1"/>
</dbReference>
<dbReference type="InterPro" id="IPR001227">
    <property type="entry name" value="Ac_transferase_dom_sf"/>
</dbReference>
<dbReference type="SUPFAM" id="SSF52151">
    <property type="entry name" value="FabD/lysophospholipase-like"/>
    <property type="match status" value="1"/>
</dbReference>
<evidence type="ECO:0000313" key="1">
    <source>
        <dbReference type="EMBL" id="MDE52539.1"/>
    </source>
</evidence>
<dbReference type="Gene3D" id="3.30.70.250">
    <property type="entry name" value="Malonyl-CoA ACP transacylase, ACP-binding"/>
    <property type="match status" value="1"/>
</dbReference>
<dbReference type="Gene3D" id="3.40.366.10">
    <property type="entry name" value="Malonyl-Coenzyme A Acyl Carrier Protein, domain 2"/>
    <property type="match status" value="1"/>
</dbReference>
<dbReference type="InterPro" id="IPR052760">
    <property type="entry name" value="Mitochondrial_malonyltrans"/>
</dbReference>
<dbReference type="EMBL" id="GGYP01007768">
    <property type="protein sequence ID" value="MDE52539.1"/>
    <property type="molecule type" value="Transcribed_RNA"/>
</dbReference>
<dbReference type="AlphaFoldDB" id="A0A6G1SQ82"/>
<organism evidence="1">
    <name type="scientific">Aceria tosichella</name>
    <name type="common">wheat curl mite</name>
    <dbReference type="NCBI Taxonomy" id="561515"/>
    <lineage>
        <taxon>Eukaryota</taxon>
        <taxon>Metazoa</taxon>
        <taxon>Ecdysozoa</taxon>
        <taxon>Arthropoda</taxon>
        <taxon>Chelicerata</taxon>
        <taxon>Arachnida</taxon>
        <taxon>Acari</taxon>
        <taxon>Acariformes</taxon>
        <taxon>Trombidiformes</taxon>
        <taxon>Prostigmata</taxon>
        <taxon>Eupodina</taxon>
        <taxon>Eriophyoidea</taxon>
        <taxon>Eriophyidae</taxon>
        <taxon>Eriophyinae</taxon>
        <taxon>Aceriini</taxon>
        <taxon>Aceria</taxon>
    </lineage>
</organism>
<accession>A0A6G1SQ82</accession>